<dbReference type="SUPFAM" id="SSF48403">
    <property type="entry name" value="Ankyrin repeat"/>
    <property type="match status" value="1"/>
</dbReference>
<dbReference type="AlphaFoldDB" id="A0A3M6TIV5"/>
<gene>
    <name evidence="4" type="ORF">pdam_00018335</name>
</gene>
<feature type="repeat" description="ANK" evidence="3">
    <location>
        <begin position="1"/>
        <end position="30"/>
    </location>
</feature>
<evidence type="ECO:0000256" key="2">
    <source>
        <dbReference type="ARBA" id="ARBA00023043"/>
    </source>
</evidence>
<evidence type="ECO:0000313" key="5">
    <source>
        <dbReference type="Proteomes" id="UP000275408"/>
    </source>
</evidence>
<dbReference type="PROSITE" id="PS50297">
    <property type="entry name" value="ANK_REP_REGION"/>
    <property type="match status" value="4"/>
</dbReference>
<reference evidence="4 5" key="1">
    <citation type="journal article" date="2018" name="Sci. Rep.">
        <title>Comparative analysis of the Pocillopora damicornis genome highlights role of immune system in coral evolution.</title>
        <authorList>
            <person name="Cunning R."/>
            <person name="Bay R.A."/>
            <person name="Gillette P."/>
            <person name="Baker A.C."/>
            <person name="Traylor-Knowles N."/>
        </authorList>
    </citation>
    <scope>NUCLEOTIDE SEQUENCE [LARGE SCALE GENOMIC DNA]</scope>
    <source>
        <strain evidence="4">RSMAS</strain>
        <tissue evidence="4">Whole animal</tissue>
    </source>
</reference>
<keyword evidence="1" id="KW-0677">Repeat</keyword>
<evidence type="ECO:0000313" key="4">
    <source>
        <dbReference type="EMBL" id="RMX41310.1"/>
    </source>
</evidence>
<keyword evidence="5" id="KW-1185">Reference proteome</keyword>
<dbReference type="InterPro" id="IPR002110">
    <property type="entry name" value="Ankyrin_rpt"/>
</dbReference>
<evidence type="ECO:0000256" key="3">
    <source>
        <dbReference type="PROSITE-ProRule" id="PRU00023"/>
    </source>
</evidence>
<dbReference type="OrthoDB" id="10257076at2759"/>
<accession>A0A3M6TIV5</accession>
<proteinExistence type="predicted"/>
<dbReference type="PROSITE" id="PS50088">
    <property type="entry name" value="ANK_REPEAT"/>
    <property type="match status" value="4"/>
</dbReference>
<dbReference type="EMBL" id="RCHS01003507">
    <property type="protein sequence ID" value="RMX41310.1"/>
    <property type="molecule type" value="Genomic_DNA"/>
</dbReference>
<feature type="repeat" description="ANK" evidence="3">
    <location>
        <begin position="98"/>
        <end position="130"/>
    </location>
</feature>
<dbReference type="PANTHER" id="PTHR24134">
    <property type="entry name" value="ANKYRIN REPEAT-CONTAINING PROTEIN DDB_G0279043"/>
    <property type="match status" value="1"/>
</dbReference>
<comment type="caution">
    <text evidence="4">The sequence shown here is derived from an EMBL/GenBank/DDBJ whole genome shotgun (WGS) entry which is preliminary data.</text>
</comment>
<dbReference type="SMART" id="SM00248">
    <property type="entry name" value="ANK"/>
    <property type="match status" value="5"/>
</dbReference>
<protein>
    <submittedName>
        <fullName evidence="4">Uncharacterized protein</fullName>
    </submittedName>
</protein>
<feature type="repeat" description="ANK" evidence="3">
    <location>
        <begin position="64"/>
        <end position="96"/>
    </location>
</feature>
<dbReference type="PANTHER" id="PTHR24134:SF9">
    <property type="entry name" value="ANKYRIN REPEAT AND SOCS BOX PROTEIN 8"/>
    <property type="match status" value="1"/>
</dbReference>
<keyword evidence="2 3" id="KW-0040">ANK repeat</keyword>
<dbReference type="Proteomes" id="UP000275408">
    <property type="component" value="Unassembled WGS sequence"/>
</dbReference>
<dbReference type="InterPro" id="IPR036770">
    <property type="entry name" value="Ankyrin_rpt-contain_sf"/>
</dbReference>
<feature type="repeat" description="ANK" evidence="3">
    <location>
        <begin position="31"/>
        <end position="63"/>
    </location>
</feature>
<organism evidence="4 5">
    <name type="scientific">Pocillopora damicornis</name>
    <name type="common">Cauliflower coral</name>
    <name type="synonym">Millepora damicornis</name>
    <dbReference type="NCBI Taxonomy" id="46731"/>
    <lineage>
        <taxon>Eukaryota</taxon>
        <taxon>Metazoa</taxon>
        <taxon>Cnidaria</taxon>
        <taxon>Anthozoa</taxon>
        <taxon>Hexacorallia</taxon>
        <taxon>Scleractinia</taxon>
        <taxon>Astrocoeniina</taxon>
        <taxon>Pocilloporidae</taxon>
        <taxon>Pocillopora</taxon>
    </lineage>
</organism>
<sequence length="223" mass="24043">MPLHWAASGGHADVVKHLLDLGVPTDNKDDAQWTPLMIAASAGKDAIVSMLISLGADVNTTNDGGQTPLHYAASRKRYEIAELLLQNGAHIDAQDKTSAATPLHRAASRGHSKIVKLLLKHNANCDIQDAEGNTALYVSCFTAPLLPWNYGLVADVSTRQHQLADDVKANKESHMACEEDRAEIAVTLVENGATLSIENKMKMPPVELANKGLARQLIRLNDS</sequence>
<evidence type="ECO:0000256" key="1">
    <source>
        <dbReference type="ARBA" id="ARBA00022737"/>
    </source>
</evidence>
<name>A0A3M6TIV5_POCDA</name>
<dbReference type="STRING" id="46731.A0A3M6TIV5"/>
<dbReference type="Gene3D" id="1.25.40.20">
    <property type="entry name" value="Ankyrin repeat-containing domain"/>
    <property type="match status" value="1"/>
</dbReference>
<dbReference type="PRINTS" id="PR01415">
    <property type="entry name" value="ANKYRIN"/>
</dbReference>
<dbReference type="Pfam" id="PF12796">
    <property type="entry name" value="Ank_2"/>
    <property type="match status" value="2"/>
</dbReference>